<feature type="domain" description="Disease resistance R13L4/SHOC-2-like LRR" evidence="3">
    <location>
        <begin position="74"/>
        <end position="197"/>
    </location>
</feature>
<dbReference type="PANTHER" id="PTHR47186:SF3">
    <property type="entry name" value="OS09G0267800 PROTEIN"/>
    <property type="match status" value="1"/>
</dbReference>
<dbReference type="PANTHER" id="PTHR47186">
    <property type="entry name" value="LEUCINE-RICH REPEAT-CONTAINING PROTEIN 57"/>
    <property type="match status" value="1"/>
</dbReference>
<evidence type="ECO:0000313" key="5">
    <source>
        <dbReference type="Proteomes" id="UP000283530"/>
    </source>
</evidence>
<evidence type="ECO:0000313" key="4">
    <source>
        <dbReference type="EMBL" id="RWR74946.1"/>
    </source>
</evidence>
<feature type="compositionally biased region" description="Polar residues" evidence="2">
    <location>
        <begin position="214"/>
        <end position="224"/>
    </location>
</feature>
<dbReference type="Gene3D" id="3.80.10.10">
    <property type="entry name" value="Ribonuclease Inhibitor"/>
    <property type="match status" value="1"/>
</dbReference>
<evidence type="ECO:0000256" key="1">
    <source>
        <dbReference type="ARBA" id="ARBA00022737"/>
    </source>
</evidence>
<feature type="region of interest" description="Disordered" evidence="2">
    <location>
        <begin position="205"/>
        <end position="259"/>
    </location>
</feature>
<gene>
    <name evidence="4" type="ORF">CKAN_00330500</name>
</gene>
<comment type="caution">
    <text evidence="4">The sequence shown here is derived from an EMBL/GenBank/DDBJ whole genome shotgun (WGS) entry which is preliminary data.</text>
</comment>
<dbReference type="OrthoDB" id="37484at2759"/>
<dbReference type="Proteomes" id="UP000283530">
    <property type="component" value="Unassembled WGS sequence"/>
</dbReference>
<evidence type="ECO:0000256" key="2">
    <source>
        <dbReference type="SAM" id="MobiDB-lite"/>
    </source>
</evidence>
<dbReference type="STRING" id="337451.A0A3S3MU80"/>
<reference evidence="4 5" key="1">
    <citation type="journal article" date="2019" name="Nat. Plants">
        <title>Stout camphor tree genome fills gaps in understanding of flowering plant genome evolution.</title>
        <authorList>
            <person name="Chaw S.M."/>
            <person name="Liu Y.C."/>
            <person name="Wu Y.W."/>
            <person name="Wang H.Y."/>
            <person name="Lin C.I."/>
            <person name="Wu C.S."/>
            <person name="Ke H.M."/>
            <person name="Chang L.Y."/>
            <person name="Hsu C.Y."/>
            <person name="Yang H.T."/>
            <person name="Sudianto E."/>
            <person name="Hsu M.H."/>
            <person name="Wu K.P."/>
            <person name="Wang L.N."/>
            <person name="Leebens-Mack J.H."/>
            <person name="Tsai I.J."/>
        </authorList>
    </citation>
    <scope>NUCLEOTIDE SEQUENCE [LARGE SCALE GENOMIC DNA]</scope>
    <source>
        <strain evidence="5">cv. Chaw 1501</strain>
        <tissue evidence="4">Young leaves</tissue>
    </source>
</reference>
<dbReference type="Pfam" id="PF23598">
    <property type="entry name" value="LRR_14"/>
    <property type="match status" value="1"/>
</dbReference>
<sequence length="259" mass="28121">MHDLVHDLATFVSSGEYSNMEAGSSKLCPIKCHHLSFLNYYVSSIPSLLCKVERLHTLLLFGHSNIMADPDTLFNPLRYLRALDLSGTCIENLPSFIGKLKHLRYLNLRGLTIVELPESVTDLCNLQTLKLNYCKGLRRLPSGISKMVKLRHLEIENTPSLKVLPHGLGRLTSLRTLSKFPVGDENGGCKIGELKDLCSVGEPAPTSGARGLGDSTSYDVSGSVTEPAPLELRGLGESTSPNASGSVVEPAPSRASRPR</sequence>
<accession>A0A3S3MU80</accession>
<evidence type="ECO:0000259" key="3">
    <source>
        <dbReference type="Pfam" id="PF23598"/>
    </source>
</evidence>
<dbReference type="InterPro" id="IPR032675">
    <property type="entry name" value="LRR_dom_sf"/>
</dbReference>
<keyword evidence="5" id="KW-1185">Reference proteome</keyword>
<protein>
    <submittedName>
        <fullName evidence="4">Putative disease resistance protein RGA3</fullName>
    </submittedName>
</protein>
<dbReference type="InterPro" id="IPR055414">
    <property type="entry name" value="LRR_R13L4/SHOC2-like"/>
</dbReference>
<dbReference type="EMBL" id="QPKB01000001">
    <property type="protein sequence ID" value="RWR74946.1"/>
    <property type="molecule type" value="Genomic_DNA"/>
</dbReference>
<keyword evidence="1" id="KW-0677">Repeat</keyword>
<dbReference type="AlphaFoldDB" id="A0A3S3MU80"/>
<dbReference type="SUPFAM" id="SSF52058">
    <property type="entry name" value="L domain-like"/>
    <property type="match status" value="1"/>
</dbReference>
<organism evidence="4 5">
    <name type="scientific">Cinnamomum micranthum f. kanehirae</name>
    <dbReference type="NCBI Taxonomy" id="337451"/>
    <lineage>
        <taxon>Eukaryota</taxon>
        <taxon>Viridiplantae</taxon>
        <taxon>Streptophyta</taxon>
        <taxon>Embryophyta</taxon>
        <taxon>Tracheophyta</taxon>
        <taxon>Spermatophyta</taxon>
        <taxon>Magnoliopsida</taxon>
        <taxon>Magnoliidae</taxon>
        <taxon>Laurales</taxon>
        <taxon>Lauraceae</taxon>
        <taxon>Cinnamomum</taxon>
    </lineage>
</organism>
<proteinExistence type="predicted"/>
<name>A0A3S3MU80_9MAGN</name>